<evidence type="ECO:0000313" key="7">
    <source>
        <dbReference type="EMBL" id="SDE98091.1"/>
    </source>
</evidence>
<evidence type="ECO:0000259" key="6">
    <source>
        <dbReference type="Pfam" id="PF00535"/>
    </source>
</evidence>
<evidence type="ECO:0000313" key="8">
    <source>
        <dbReference type="Proteomes" id="UP000182427"/>
    </source>
</evidence>
<dbReference type="InterPro" id="IPR029044">
    <property type="entry name" value="Nucleotide-diphossugar_trans"/>
</dbReference>
<keyword evidence="3" id="KW-0328">Glycosyltransferase</keyword>
<sequence length="243" mass="26283">MRLPTEPAIAWHFAVIIPACNEEQLLPCCLRSVATAQAQLPSEVTSDVIVIADSSTDDTAKVARDLLSGNGLVLEIDLACVGAARSLAVTEALGRYTGPLSCCWIANTDADCEVSPTWLVDQLRIAQRGFEAVAGIVDVRDFSEHLFFVEERFRKSYRIEPDGTHPHIHGANLGVRADVYQMAGGWSPLMTAEDHDLWRRLADCGARRLSDASLQVITSGRRVGRAPMGFAGALAAHNEMVAA</sequence>
<dbReference type="Gene3D" id="3.90.550.10">
    <property type="entry name" value="Spore Coat Polysaccharide Biosynthesis Protein SpsA, Chain A"/>
    <property type="match status" value="1"/>
</dbReference>
<keyword evidence="2" id="KW-1003">Cell membrane</keyword>
<proteinExistence type="predicted"/>
<keyword evidence="5" id="KW-0472">Membrane</keyword>
<evidence type="ECO:0000256" key="2">
    <source>
        <dbReference type="ARBA" id="ARBA00022475"/>
    </source>
</evidence>
<keyword evidence="8" id="KW-1185">Reference proteome</keyword>
<protein>
    <submittedName>
        <fullName evidence="7">Glycosyl transferase family 2</fullName>
    </submittedName>
</protein>
<dbReference type="SUPFAM" id="SSF53448">
    <property type="entry name" value="Nucleotide-diphospho-sugar transferases"/>
    <property type="match status" value="1"/>
</dbReference>
<evidence type="ECO:0000256" key="4">
    <source>
        <dbReference type="ARBA" id="ARBA00022679"/>
    </source>
</evidence>
<dbReference type="GO" id="GO:0016757">
    <property type="term" value="F:glycosyltransferase activity"/>
    <property type="evidence" value="ECO:0007669"/>
    <property type="project" value="UniProtKB-KW"/>
</dbReference>
<evidence type="ECO:0000256" key="5">
    <source>
        <dbReference type="ARBA" id="ARBA00023136"/>
    </source>
</evidence>
<evidence type="ECO:0000256" key="1">
    <source>
        <dbReference type="ARBA" id="ARBA00004236"/>
    </source>
</evidence>
<dbReference type="RefSeq" id="WP_083346920.1">
    <property type="nucleotide sequence ID" value="NZ_LT629690.1"/>
</dbReference>
<keyword evidence="4 7" id="KW-0808">Transferase</keyword>
<gene>
    <name evidence="7" type="ORF">SAMN05444167_1015</name>
</gene>
<dbReference type="Pfam" id="PF00535">
    <property type="entry name" value="Glycos_transf_2"/>
    <property type="match status" value="1"/>
</dbReference>
<organism evidence="7 8">
    <name type="scientific">Terriglobus roseus</name>
    <dbReference type="NCBI Taxonomy" id="392734"/>
    <lineage>
        <taxon>Bacteria</taxon>
        <taxon>Pseudomonadati</taxon>
        <taxon>Acidobacteriota</taxon>
        <taxon>Terriglobia</taxon>
        <taxon>Terriglobales</taxon>
        <taxon>Acidobacteriaceae</taxon>
        <taxon>Terriglobus</taxon>
    </lineage>
</organism>
<feature type="domain" description="Glycosyltransferase 2-like" evidence="6">
    <location>
        <begin position="15"/>
        <end position="180"/>
    </location>
</feature>
<comment type="subcellular location">
    <subcellularLocation>
        <location evidence="1">Cell membrane</location>
    </subcellularLocation>
</comment>
<dbReference type="AlphaFoldDB" id="A0A1G7HCJ4"/>
<dbReference type="PANTHER" id="PTHR43646:SF2">
    <property type="entry name" value="GLYCOSYLTRANSFERASE 2-LIKE DOMAIN-CONTAINING PROTEIN"/>
    <property type="match status" value="1"/>
</dbReference>
<accession>A0A1G7HCJ4</accession>
<dbReference type="GO" id="GO:0005886">
    <property type="term" value="C:plasma membrane"/>
    <property type="evidence" value="ECO:0007669"/>
    <property type="project" value="UniProtKB-SubCell"/>
</dbReference>
<dbReference type="PANTHER" id="PTHR43646">
    <property type="entry name" value="GLYCOSYLTRANSFERASE"/>
    <property type="match status" value="1"/>
</dbReference>
<name>A0A1G7HCJ4_9BACT</name>
<evidence type="ECO:0000256" key="3">
    <source>
        <dbReference type="ARBA" id="ARBA00022676"/>
    </source>
</evidence>
<dbReference type="InterPro" id="IPR001173">
    <property type="entry name" value="Glyco_trans_2-like"/>
</dbReference>
<dbReference type="Proteomes" id="UP000182427">
    <property type="component" value="Chromosome I"/>
</dbReference>
<reference evidence="7 8" key="1">
    <citation type="submission" date="2016-10" db="EMBL/GenBank/DDBJ databases">
        <authorList>
            <person name="de Groot N.N."/>
        </authorList>
    </citation>
    <scope>NUCLEOTIDE SEQUENCE [LARGE SCALE GENOMIC DNA]</scope>
    <source>
        <strain evidence="7 8">GAS232</strain>
    </source>
</reference>
<dbReference type="OrthoDB" id="9777873at2"/>
<dbReference type="EMBL" id="LT629690">
    <property type="protein sequence ID" value="SDE98091.1"/>
    <property type="molecule type" value="Genomic_DNA"/>
</dbReference>